<keyword evidence="3" id="KW-1185">Reference proteome</keyword>
<evidence type="ECO:0000256" key="1">
    <source>
        <dbReference type="SAM" id="Phobius"/>
    </source>
</evidence>
<accession>A0A4R6VQ44</accession>
<name>A0A4R6VQ44_9HYPH</name>
<feature type="transmembrane region" description="Helical" evidence="1">
    <location>
        <begin position="70"/>
        <end position="90"/>
    </location>
</feature>
<feature type="transmembrane region" description="Helical" evidence="1">
    <location>
        <begin position="102"/>
        <end position="120"/>
    </location>
</feature>
<evidence type="ECO:0000313" key="3">
    <source>
        <dbReference type="Proteomes" id="UP000295391"/>
    </source>
</evidence>
<organism evidence="2 3">
    <name type="scientific">Maritalea mobilis</name>
    <dbReference type="NCBI Taxonomy" id="483324"/>
    <lineage>
        <taxon>Bacteria</taxon>
        <taxon>Pseudomonadati</taxon>
        <taxon>Pseudomonadota</taxon>
        <taxon>Alphaproteobacteria</taxon>
        <taxon>Hyphomicrobiales</taxon>
        <taxon>Devosiaceae</taxon>
        <taxon>Maritalea</taxon>
    </lineage>
</organism>
<comment type="caution">
    <text evidence="2">The sequence shown here is derived from an EMBL/GenBank/DDBJ whole genome shotgun (WGS) entry which is preliminary data.</text>
</comment>
<feature type="transmembrane region" description="Helical" evidence="1">
    <location>
        <begin position="12"/>
        <end position="30"/>
    </location>
</feature>
<keyword evidence="1" id="KW-1133">Transmembrane helix</keyword>
<gene>
    <name evidence="2" type="ORF">ATL17_2343</name>
</gene>
<feature type="transmembrane region" description="Helical" evidence="1">
    <location>
        <begin position="42"/>
        <end position="63"/>
    </location>
</feature>
<dbReference type="AlphaFoldDB" id="A0A4R6VQ44"/>
<protein>
    <submittedName>
        <fullName evidence="2">Uncharacterized protein</fullName>
    </submittedName>
</protein>
<proteinExistence type="predicted"/>
<dbReference type="EMBL" id="SNYR01000002">
    <property type="protein sequence ID" value="TDQ64326.1"/>
    <property type="molecule type" value="Genomic_DNA"/>
</dbReference>
<evidence type="ECO:0000313" key="2">
    <source>
        <dbReference type="EMBL" id="TDQ64326.1"/>
    </source>
</evidence>
<keyword evidence="1" id="KW-0812">Transmembrane</keyword>
<reference evidence="2 3" key="1">
    <citation type="submission" date="2019-03" db="EMBL/GenBank/DDBJ databases">
        <title>Genomic Encyclopedia of Type Strains, Phase III (KMG-III): the genomes of soil and plant-associated and newly described type strains.</title>
        <authorList>
            <person name="Whitman W."/>
        </authorList>
    </citation>
    <scope>NUCLEOTIDE SEQUENCE [LARGE SCALE GENOMIC DNA]</scope>
    <source>
        <strain evidence="2 3">CGMCC 1.7002</strain>
    </source>
</reference>
<dbReference type="Proteomes" id="UP000295391">
    <property type="component" value="Unassembled WGS sequence"/>
</dbReference>
<sequence length="123" mass="13549">MDGRFANSRKILVTLLSGFLILLHVAGLWDTFKSGDLISADIYANIQSLLSVAIIISLLLVILGKKFGLVSMWASITALVLTQYGAHFGFYDAAFTEGRSAFSYLRGFMFPTAITLLYQFPKS</sequence>
<keyword evidence="1" id="KW-0472">Membrane</keyword>